<evidence type="ECO:0000256" key="1">
    <source>
        <dbReference type="ARBA" id="ARBA00004651"/>
    </source>
</evidence>
<evidence type="ECO:0000256" key="10">
    <source>
        <dbReference type="ARBA" id="ARBA00034269"/>
    </source>
</evidence>
<dbReference type="GO" id="GO:0050897">
    <property type="term" value="F:cobalt ion binding"/>
    <property type="evidence" value="ECO:0007669"/>
    <property type="project" value="TreeGrafter"/>
</dbReference>
<dbReference type="CDD" id="cd12822">
    <property type="entry name" value="TmCorA-like"/>
    <property type="match status" value="1"/>
</dbReference>
<comment type="subcellular location">
    <subcellularLocation>
        <location evidence="1">Cell membrane</location>
        <topology evidence="1">Multi-pass membrane protein</topology>
    </subcellularLocation>
</comment>
<keyword evidence="4" id="KW-1003">Cell membrane</keyword>
<feature type="transmembrane region" description="Helical" evidence="12">
    <location>
        <begin position="266"/>
        <end position="286"/>
    </location>
</feature>
<evidence type="ECO:0000256" key="8">
    <source>
        <dbReference type="ARBA" id="ARBA00023065"/>
    </source>
</evidence>
<evidence type="ECO:0000313" key="13">
    <source>
        <dbReference type="EMBL" id="TXS93266.1"/>
    </source>
</evidence>
<evidence type="ECO:0000256" key="6">
    <source>
        <dbReference type="ARBA" id="ARBA00022842"/>
    </source>
</evidence>
<protein>
    <submittedName>
        <fullName evidence="13">Magnesium transporter CorA family protein</fullName>
    </submittedName>
</protein>
<comment type="catalytic activity">
    <reaction evidence="10">
        <text>Mg(2+)(in) = Mg(2+)(out)</text>
        <dbReference type="Rhea" id="RHEA:29827"/>
        <dbReference type="ChEBI" id="CHEBI:18420"/>
    </reaction>
</comment>
<dbReference type="Gene3D" id="3.30.460.20">
    <property type="entry name" value="CorA soluble domain-like"/>
    <property type="match status" value="1"/>
</dbReference>
<dbReference type="Gene3D" id="1.20.58.340">
    <property type="entry name" value="Magnesium transport protein CorA, transmembrane region"/>
    <property type="match status" value="2"/>
</dbReference>
<keyword evidence="5 12" id="KW-0812">Transmembrane</keyword>
<dbReference type="GO" id="GO:0005886">
    <property type="term" value="C:plasma membrane"/>
    <property type="evidence" value="ECO:0007669"/>
    <property type="project" value="UniProtKB-SubCell"/>
</dbReference>
<evidence type="ECO:0000256" key="9">
    <source>
        <dbReference type="ARBA" id="ARBA00023136"/>
    </source>
</evidence>
<dbReference type="FunFam" id="1.20.58.340:FF:000004">
    <property type="entry name" value="Magnesium transport protein CorA"/>
    <property type="match status" value="1"/>
</dbReference>
<dbReference type="SUPFAM" id="SSF144083">
    <property type="entry name" value="Magnesium transport protein CorA, transmembrane region"/>
    <property type="match status" value="1"/>
</dbReference>
<evidence type="ECO:0000256" key="12">
    <source>
        <dbReference type="SAM" id="Phobius"/>
    </source>
</evidence>
<dbReference type="RefSeq" id="WP_148063202.1">
    <property type="nucleotide sequence ID" value="NZ_VRYZ01000002.1"/>
</dbReference>
<name>A0A5C8ZXR5_9GAMM</name>
<accession>A0A5C8ZXR5</accession>
<dbReference type="InterPro" id="IPR002523">
    <property type="entry name" value="MgTranspt_CorA/ZnTranspt_ZntB"/>
</dbReference>
<dbReference type="EMBL" id="VRYZ01000002">
    <property type="protein sequence ID" value="TXS93266.1"/>
    <property type="molecule type" value="Genomic_DNA"/>
</dbReference>
<proteinExistence type="inferred from homology"/>
<comment type="caution">
    <text evidence="13">The sequence shown here is derived from an EMBL/GenBank/DDBJ whole genome shotgun (WGS) entry which is preliminary data.</text>
</comment>
<keyword evidence="6" id="KW-0460">Magnesium</keyword>
<dbReference type="InterPro" id="IPR045863">
    <property type="entry name" value="CorA_TM1_TM2"/>
</dbReference>
<sequence>MIRAKLLSAQGEQRSGALELVEEWRASDGAFMWLDIEGEVTSDIRALLVSLGCSELAITDSVRLRHPPKIEAFSDNTFVLFRGIARIDDDLNLTPQQVGLWVGDNYLISVHRGLSVSINHFWQEPAENASLANPAELALRLLHFASGRYLDKILEFEDTLGELEDALLTGHSDSVMRELVGYRSRLRKLRRIFNYHHQMTTQLLHDGTPHLGCGDHDEANHHLRRDLYDRCERLFSLCNMYYEICGDLVEGYISLTSHQLNNTMKVLTIITAIFVPLGFLAGLYGMNFEHMPELHFRYGYFFILFLMISIAGGMLWLFRRIRWL</sequence>
<dbReference type="OrthoDB" id="9803416at2"/>
<dbReference type="Pfam" id="PF01544">
    <property type="entry name" value="CorA"/>
    <property type="match status" value="1"/>
</dbReference>
<comment type="function">
    <text evidence="11">Mediates influx of magnesium ions. Alternates between open and closed states. Activated by low cytoplasmic Mg(2+) levels. Inactive when cytoplasmic Mg(2+) levels are high.</text>
</comment>
<keyword evidence="3" id="KW-0813">Transport</keyword>
<dbReference type="GO" id="GO:0015095">
    <property type="term" value="F:magnesium ion transmembrane transporter activity"/>
    <property type="evidence" value="ECO:0007669"/>
    <property type="project" value="TreeGrafter"/>
</dbReference>
<dbReference type="GO" id="GO:0000287">
    <property type="term" value="F:magnesium ion binding"/>
    <property type="evidence" value="ECO:0007669"/>
    <property type="project" value="TreeGrafter"/>
</dbReference>
<keyword evidence="8" id="KW-0406">Ion transport</keyword>
<dbReference type="InterPro" id="IPR045861">
    <property type="entry name" value="CorA_cytoplasmic_dom"/>
</dbReference>
<evidence type="ECO:0000313" key="14">
    <source>
        <dbReference type="Proteomes" id="UP000321933"/>
    </source>
</evidence>
<evidence type="ECO:0000256" key="5">
    <source>
        <dbReference type="ARBA" id="ARBA00022692"/>
    </source>
</evidence>
<organism evidence="13 14">
    <name type="scientific">Parahaliea aestuarii</name>
    <dbReference type="NCBI Taxonomy" id="1852021"/>
    <lineage>
        <taxon>Bacteria</taxon>
        <taxon>Pseudomonadati</taxon>
        <taxon>Pseudomonadota</taxon>
        <taxon>Gammaproteobacteria</taxon>
        <taxon>Cellvibrionales</taxon>
        <taxon>Halieaceae</taxon>
        <taxon>Parahaliea</taxon>
    </lineage>
</organism>
<dbReference type="AlphaFoldDB" id="A0A5C8ZXR5"/>
<feature type="transmembrane region" description="Helical" evidence="12">
    <location>
        <begin position="298"/>
        <end position="318"/>
    </location>
</feature>
<evidence type="ECO:0000256" key="7">
    <source>
        <dbReference type="ARBA" id="ARBA00022989"/>
    </source>
</evidence>
<evidence type="ECO:0000256" key="3">
    <source>
        <dbReference type="ARBA" id="ARBA00022448"/>
    </source>
</evidence>
<keyword evidence="9 12" id="KW-0472">Membrane</keyword>
<dbReference type="PANTHER" id="PTHR46494">
    <property type="entry name" value="CORA FAMILY METAL ION TRANSPORTER (EUROFUNG)"/>
    <property type="match status" value="1"/>
</dbReference>
<dbReference type="PANTHER" id="PTHR46494:SF1">
    <property type="entry name" value="CORA FAMILY METAL ION TRANSPORTER (EUROFUNG)"/>
    <property type="match status" value="1"/>
</dbReference>
<evidence type="ECO:0000256" key="2">
    <source>
        <dbReference type="ARBA" id="ARBA00009765"/>
    </source>
</evidence>
<dbReference type="Proteomes" id="UP000321933">
    <property type="component" value="Unassembled WGS sequence"/>
</dbReference>
<dbReference type="GO" id="GO:0015087">
    <property type="term" value="F:cobalt ion transmembrane transporter activity"/>
    <property type="evidence" value="ECO:0007669"/>
    <property type="project" value="TreeGrafter"/>
</dbReference>
<dbReference type="SUPFAM" id="SSF143865">
    <property type="entry name" value="CorA soluble domain-like"/>
    <property type="match status" value="1"/>
</dbReference>
<reference evidence="13 14" key="1">
    <citation type="submission" date="2019-08" db="EMBL/GenBank/DDBJ databases">
        <title>Parahaliea maris sp. nov., isolated from the surface seawater.</title>
        <authorList>
            <person name="Liu Y."/>
        </authorList>
    </citation>
    <scope>NUCLEOTIDE SEQUENCE [LARGE SCALE GENOMIC DNA]</scope>
    <source>
        <strain evidence="13 14">S2-26</strain>
    </source>
</reference>
<evidence type="ECO:0000256" key="11">
    <source>
        <dbReference type="ARBA" id="ARBA00045497"/>
    </source>
</evidence>
<comment type="similarity">
    <text evidence="2">Belongs to the CorA metal ion transporter (MIT) (TC 1.A.35) family.</text>
</comment>
<keyword evidence="14" id="KW-1185">Reference proteome</keyword>
<gene>
    <name evidence="13" type="ORF">FVW59_05340</name>
</gene>
<evidence type="ECO:0000256" key="4">
    <source>
        <dbReference type="ARBA" id="ARBA00022475"/>
    </source>
</evidence>
<keyword evidence="7 12" id="KW-1133">Transmembrane helix</keyword>